<dbReference type="Gene3D" id="3.90.550.10">
    <property type="entry name" value="Spore Coat Polysaccharide Biosynthesis Protein SpsA, Chain A"/>
    <property type="match status" value="1"/>
</dbReference>
<accession>A0A1Z4BLY5</accession>
<dbReference type="SUPFAM" id="SSF53448">
    <property type="entry name" value="Nucleotide-diphospho-sugar transferases"/>
    <property type="match status" value="1"/>
</dbReference>
<sequence>MNTPKVSVLIPVYNRQNLIEATVKSALDQTYPNTEIVIVDNKSTDNTWKILQALAQTDDRVKIYQNETNIGPVRNWLRCINEATGEYAKILWSDDLIDPTFLEKTLPFLENKEVGFAFTSAKIFKVNITEPHKISLYRIGKTGLYPTEKYIQSIIDDKDYPVSPACALFRLNDLKNNTLADIPNKVASDFAMHAIGNDLLMFLLTANQYQKFAFVNEPLSYFRAHNDSITIASNREKLYLYYALAGAYFVENHRPDLIIRMNTKIWFLLKKYKKQAKKYNMYHILDFYMNNKNQKIDISFIAKKIFRKILSYVK</sequence>
<dbReference type="InterPro" id="IPR029044">
    <property type="entry name" value="Nucleotide-diphossugar_trans"/>
</dbReference>
<name>A0A1Z4BLY5_9FLAO</name>
<proteinExistence type="predicted"/>
<dbReference type="EMBL" id="CP022022">
    <property type="protein sequence ID" value="ASF42301.1"/>
    <property type="molecule type" value="Genomic_DNA"/>
</dbReference>
<evidence type="ECO:0000259" key="1">
    <source>
        <dbReference type="Pfam" id="PF00535"/>
    </source>
</evidence>
<dbReference type="InterPro" id="IPR050834">
    <property type="entry name" value="Glycosyltransf_2"/>
</dbReference>
<dbReference type="GO" id="GO:0016740">
    <property type="term" value="F:transferase activity"/>
    <property type="evidence" value="ECO:0007669"/>
    <property type="project" value="UniProtKB-KW"/>
</dbReference>
<dbReference type="CDD" id="cd00761">
    <property type="entry name" value="Glyco_tranf_GTA_type"/>
    <property type="match status" value="1"/>
</dbReference>
<reference evidence="3" key="1">
    <citation type="submission" date="2017-06" db="EMBL/GenBank/DDBJ databases">
        <title>Complete genome sequence of Capnocytophaga sp. KCOM 1579 (=ChDC OS43) isolated from a human refractory periapical abscess lesion.</title>
        <authorList>
            <person name="Kook J.-K."/>
            <person name="Park S.-N."/>
            <person name="Lim Y.K."/>
            <person name="Roh H."/>
        </authorList>
    </citation>
    <scope>NUCLEOTIDE SEQUENCE [LARGE SCALE GENOMIC DNA]</scope>
    <source>
        <strain evidence="3">ChDC OS43</strain>
    </source>
</reference>
<feature type="domain" description="Glycosyltransferase 2-like" evidence="1">
    <location>
        <begin position="7"/>
        <end position="174"/>
    </location>
</feature>
<keyword evidence="3" id="KW-1185">Reference proteome</keyword>
<evidence type="ECO:0000313" key="2">
    <source>
        <dbReference type="EMBL" id="ASF42301.1"/>
    </source>
</evidence>
<protein>
    <submittedName>
        <fullName evidence="2">Glycosyl transferase</fullName>
    </submittedName>
</protein>
<dbReference type="RefSeq" id="WP_088593465.1">
    <property type="nucleotide sequence ID" value="NZ_CP022022.1"/>
</dbReference>
<dbReference type="PANTHER" id="PTHR43685:SF2">
    <property type="entry name" value="GLYCOSYLTRANSFERASE 2-LIKE DOMAIN-CONTAINING PROTEIN"/>
    <property type="match status" value="1"/>
</dbReference>
<dbReference type="AlphaFoldDB" id="A0A1Z4BLY5"/>
<organism evidence="2 3">
    <name type="scientific">Capnocytophaga endodontalis</name>
    <dbReference type="NCBI Taxonomy" id="2708117"/>
    <lineage>
        <taxon>Bacteria</taxon>
        <taxon>Pseudomonadati</taxon>
        <taxon>Bacteroidota</taxon>
        <taxon>Flavobacteriia</taxon>
        <taxon>Flavobacteriales</taxon>
        <taxon>Flavobacteriaceae</taxon>
        <taxon>Capnocytophaga</taxon>
    </lineage>
</organism>
<dbReference type="Pfam" id="PF00535">
    <property type="entry name" value="Glycos_transf_2"/>
    <property type="match status" value="1"/>
</dbReference>
<dbReference type="PANTHER" id="PTHR43685">
    <property type="entry name" value="GLYCOSYLTRANSFERASE"/>
    <property type="match status" value="1"/>
</dbReference>
<dbReference type="KEGG" id="capn:CBG49_03930"/>
<evidence type="ECO:0000313" key="3">
    <source>
        <dbReference type="Proteomes" id="UP000197007"/>
    </source>
</evidence>
<keyword evidence="2" id="KW-0808">Transferase</keyword>
<gene>
    <name evidence="2" type="ORF">CBG49_03930</name>
</gene>
<dbReference type="InterPro" id="IPR001173">
    <property type="entry name" value="Glyco_trans_2-like"/>
</dbReference>
<dbReference type="Proteomes" id="UP000197007">
    <property type="component" value="Chromosome"/>
</dbReference>